<organism evidence="1 2">
    <name type="scientific">Janthinobacterium lividum</name>
    <dbReference type="NCBI Taxonomy" id="29581"/>
    <lineage>
        <taxon>Bacteria</taxon>
        <taxon>Pseudomonadati</taxon>
        <taxon>Pseudomonadota</taxon>
        <taxon>Betaproteobacteria</taxon>
        <taxon>Burkholderiales</taxon>
        <taxon>Oxalobacteraceae</taxon>
        <taxon>Janthinobacterium</taxon>
    </lineage>
</organism>
<dbReference type="NCBIfam" id="TIGR01551">
    <property type="entry name" value="major_capsid_P2"/>
    <property type="match status" value="1"/>
</dbReference>
<proteinExistence type="predicted"/>
<protein>
    <submittedName>
        <fullName evidence="1">Phage major capsid protein, P2 family</fullName>
    </submittedName>
</protein>
<accession>A0A1E8PPL1</accession>
<dbReference type="AlphaFoldDB" id="A0A1E8PPL1"/>
<gene>
    <name evidence="1" type="ORF">BA896_001075</name>
</gene>
<evidence type="ECO:0000313" key="1">
    <source>
        <dbReference type="EMBL" id="OFJ47800.1"/>
    </source>
</evidence>
<evidence type="ECO:0000313" key="2">
    <source>
        <dbReference type="Proteomes" id="UP000092634"/>
    </source>
</evidence>
<dbReference type="InterPro" id="IPR006441">
    <property type="entry name" value="Phage_P2_GpN"/>
</dbReference>
<sequence>MKKQTRQVFGQYETRLGQLNDTDNVAKTFSVTPSVQQKLENKMQESSEFLSKVNIIGVGEQEGEKLGLGVSGPIASRTNTKDKERETRDLSTMDSTKYRCEQTNFDTHLSYAKLDAWAKFQDFQSRVANAILTRQALDRIVIGFNGVKVMATTDLAANPLLQDVNKGWLQHLREQAPERVLGLVANGMPGKVIIGDVDGADYANLDAAVTDAVNLLDPWYQEDTNLVAIVGRKLLNDKYFPLVNTKQAPTETLAADIIISQKRIGGLPAARVPYFPDNAILITRFDNLSIYFQDGARRRRVVDEPKRDRIENYESSNDAYVIEDLGLAALVENIELKDK</sequence>
<dbReference type="Proteomes" id="UP000092634">
    <property type="component" value="Unassembled WGS sequence"/>
</dbReference>
<comment type="caution">
    <text evidence="1">The sequence shown here is derived from an EMBL/GenBank/DDBJ whole genome shotgun (WGS) entry which is preliminary data.</text>
</comment>
<reference evidence="1 2" key="1">
    <citation type="submission" date="2016-10" db="EMBL/GenBank/DDBJ databases">
        <title>Updated version of Genome Assembly of Janthinobacterium lividum ERGS5:01.</title>
        <authorList>
            <person name="Kumar R."/>
            <person name="Acharya V."/>
            <person name="Singh D."/>
        </authorList>
    </citation>
    <scope>NUCLEOTIDE SEQUENCE [LARGE SCALE GENOMIC DNA]</scope>
    <source>
        <strain evidence="1 2">ERGS5:01</strain>
    </source>
</reference>
<name>A0A1E8PPL1_9BURK</name>
<dbReference type="Pfam" id="PF05125">
    <property type="entry name" value="Phage_cap_P2"/>
    <property type="match status" value="1"/>
</dbReference>
<dbReference type="EMBL" id="MAQB02000001">
    <property type="protein sequence ID" value="OFJ47800.1"/>
    <property type="molecule type" value="Genomic_DNA"/>
</dbReference>